<sequence>MWYRQIIRFVRMRSRLISSVLQPIMWLIFIGVGFSSALRGQLIREVFGGLSYITFMAPGIVVMSSFFTAFFSAISVIWDREFGFLKEILVAPVPRAASIFGRALGDSTVALAQAALVLAASYVVVPSLRLEGAFVALLASLLAALTVSGLGIAIASRIKSFEGFHLINMLIAMPMLFLSNTFYPLKTMPDWMRIASSLNPVTYGVDLARYSLTGVSYFAPAHSLSILLSYALAFTILATYAYAKTTIE</sequence>
<dbReference type="InterPro" id="IPR005942">
    <property type="entry name" value="Daunbcin-R_ABC-transpt"/>
</dbReference>
<evidence type="ECO:0000313" key="8">
    <source>
        <dbReference type="Proteomes" id="UP000278475"/>
    </source>
</evidence>
<reference evidence="7 8" key="1">
    <citation type="submission" date="2018-06" db="EMBL/GenBank/DDBJ databases">
        <title>Extensive metabolic versatility and redundancy in microbially diverse, dynamic hydrothermal sediments.</title>
        <authorList>
            <person name="Dombrowski N."/>
            <person name="Teske A."/>
            <person name="Baker B.J."/>
        </authorList>
    </citation>
    <scope>NUCLEOTIDE SEQUENCE [LARGE SCALE GENOMIC DNA]</scope>
    <source>
        <strain evidence="7">B66_G16</strain>
    </source>
</reference>
<keyword evidence="2 5" id="KW-0812">Transmembrane</keyword>
<dbReference type="GO" id="GO:0140359">
    <property type="term" value="F:ABC-type transporter activity"/>
    <property type="evidence" value="ECO:0007669"/>
    <property type="project" value="InterPro"/>
</dbReference>
<dbReference type="Proteomes" id="UP000278475">
    <property type="component" value="Unassembled WGS sequence"/>
</dbReference>
<comment type="subcellular location">
    <subcellularLocation>
        <location evidence="1">Membrane</location>
        <topology evidence="1">Multi-pass membrane protein</topology>
    </subcellularLocation>
</comment>
<feature type="domain" description="ABC transmembrane type-2" evidence="6">
    <location>
        <begin position="14"/>
        <end position="245"/>
    </location>
</feature>
<dbReference type="PROSITE" id="PS51012">
    <property type="entry name" value="ABC_TM2"/>
    <property type="match status" value="1"/>
</dbReference>
<protein>
    <submittedName>
        <fullName evidence="7">ABC transporter</fullName>
    </submittedName>
</protein>
<dbReference type="InterPro" id="IPR051784">
    <property type="entry name" value="Nod_factor_ABC_transporter"/>
</dbReference>
<comment type="caution">
    <text evidence="7">The sequence shown here is derived from an EMBL/GenBank/DDBJ whole genome shotgun (WGS) entry which is preliminary data.</text>
</comment>
<name>A0A497ETT2_9CREN</name>
<feature type="transmembrane region" description="Helical" evidence="5">
    <location>
        <begin position="134"/>
        <end position="154"/>
    </location>
</feature>
<keyword evidence="4 5" id="KW-0472">Membrane</keyword>
<dbReference type="PIRSF" id="PIRSF006648">
    <property type="entry name" value="DrrB"/>
    <property type="match status" value="1"/>
</dbReference>
<dbReference type="InterPro" id="IPR047817">
    <property type="entry name" value="ABC2_TM_bact-type"/>
</dbReference>
<evidence type="ECO:0000256" key="2">
    <source>
        <dbReference type="ARBA" id="ARBA00022692"/>
    </source>
</evidence>
<dbReference type="InterPro" id="IPR013525">
    <property type="entry name" value="ABC2_TM"/>
</dbReference>
<dbReference type="EMBL" id="QMQV01000015">
    <property type="protein sequence ID" value="RLE50028.1"/>
    <property type="molecule type" value="Genomic_DNA"/>
</dbReference>
<accession>A0A497ETT2</accession>
<dbReference type="PANTHER" id="PTHR43229">
    <property type="entry name" value="NODULATION PROTEIN J"/>
    <property type="match status" value="1"/>
</dbReference>
<dbReference type="Pfam" id="PF01061">
    <property type="entry name" value="ABC2_membrane"/>
    <property type="match status" value="1"/>
</dbReference>
<dbReference type="GO" id="GO:0043190">
    <property type="term" value="C:ATP-binding cassette (ABC) transporter complex"/>
    <property type="evidence" value="ECO:0007669"/>
    <property type="project" value="InterPro"/>
</dbReference>
<proteinExistence type="predicted"/>
<evidence type="ECO:0000256" key="1">
    <source>
        <dbReference type="ARBA" id="ARBA00004141"/>
    </source>
</evidence>
<dbReference type="PANTHER" id="PTHR43229:SF2">
    <property type="entry name" value="NODULATION PROTEIN J"/>
    <property type="match status" value="1"/>
</dbReference>
<keyword evidence="3 5" id="KW-1133">Transmembrane helix</keyword>
<feature type="transmembrane region" description="Helical" evidence="5">
    <location>
        <begin position="221"/>
        <end position="243"/>
    </location>
</feature>
<dbReference type="PRINTS" id="PR00164">
    <property type="entry name" value="ABC2TRNSPORT"/>
</dbReference>
<feature type="transmembrane region" description="Helical" evidence="5">
    <location>
        <begin position="20"/>
        <end position="38"/>
    </location>
</feature>
<dbReference type="InterPro" id="IPR000412">
    <property type="entry name" value="ABC_2_transport"/>
</dbReference>
<feature type="transmembrane region" description="Helical" evidence="5">
    <location>
        <begin position="99"/>
        <end position="122"/>
    </location>
</feature>
<evidence type="ECO:0000256" key="4">
    <source>
        <dbReference type="ARBA" id="ARBA00023136"/>
    </source>
</evidence>
<dbReference type="AlphaFoldDB" id="A0A497ETT2"/>
<evidence type="ECO:0000259" key="6">
    <source>
        <dbReference type="PROSITE" id="PS51012"/>
    </source>
</evidence>
<feature type="transmembrane region" description="Helical" evidence="5">
    <location>
        <begin position="166"/>
        <end position="183"/>
    </location>
</feature>
<evidence type="ECO:0000256" key="5">
    <source>
        <dbReference type="SAM" id="Phobius"/>
    </source>
</evidence>
<evidence type="ECO:0000256" key="3">
    <source>
        <dbReference type="ARBA" id="ARBA00022989"/>
    </source>
</evidence>
<organism evidence="7 8">
    <name type="scientific">Thermoproteota archaeon</name>
    <dbReference type="NCBI Taxonomy" id="2056631"/>
    <lineage>
        <taxon>Archaea</taxon>
        <taxon>Thermoproteota</taxon>
    </lineage>
</organism>
<feature type="transmembrane region" description="Helical" evidence="5">
    <location>
        <begin position="50"/>
        <end position="78"/>
    </location>
</feature>
<gene>
    <name evidence="7" type="ORF">DRJ31_02865</name>
</gene>
<evidence type="ECO:0000313" key="7">
    <source>
        <dbReference type="EMBL" id="RLE50028.1"/>
    </source>
</evidence>
<dbReference type="NCBIfam" id="TIGR01247">
    <property type="entry name" value="drrB"/>
    <property type="match status" value="1"/>
</dbReference>